<proteinExistence type="predicted"/>
<keyword evidence="2" id="KW-1185">Reference proteome</keyword>
<organism evidence="1 2">
    <name type="scientific">Mesobacillus stamsii</name>
    <dbReference type="NCBI Taxonomy" id="225347"/>
    <lineage>
        <taxon>Bacteria</taxon>
        <taxon>Bacillati</taxon>
        <taxon>Bacillota</taxon>
        <taxon>Bacilli</taxon>
        <taxon>Bacillales</taxon>
        <taxon>Bacillaceae</taxon>
        <taxon>Mesobacillus</taxon>
    </lineage>
</organism>
<comment type="caution">
    <text evidence="1">The sequence shown here is derived from an EMBL/GenBank/DDBJ whole genome shotgun (WGS) entry which is preliminary data.</text>
</comment>
<reference evidence="1 2" key="1">
    <citation type="submission" date="2023-07" db="EMBL/GenBank/DDBJ databases">
        <title>Genomic Encyclopedia of Type Strains, Phase IV (KMG-IV): sequencing the most valuable type-strain genomes for metagenomic binning, comparative biology and taxonomic classification.</title>
        <authorList>
            <person name="Goeker M."/>
        </authorList>
    </citation>
    <scope>NUCLEOTIDE SEQUENCE [LARGE SCALE GENOMIC DNA]</scope>
    <source>
        <strain evidence="1 2">DSM 19598</strain>
    </source>
</reference>
<sequence>MTAEEIENLIRDYSWMAREVSRLERCLEGAPLSSGSWGVAQYGIEAAMPRGSAGKSQVELAAMDERETRIYKRIMKYKNKVIALEHASDLITGDIHKAVYDCLLFDQMSMREIAIQLGVSRDKVKQTKEEVLYQLSQHDHFQQLLKSSKKTS</sequence>
<dbReference type="Proteomes" id="UP001242313">
    <property type="component" value="Unassembled WGS sequence"/>
</dbReference>
<dbReference type="EMBL" id="JAUSUN010000004">
    <property type="protein sequence ID" value="MDQ0412710.1"/>
    <property type="molecule type" value="Genomic_DNA"/>
</dbReference>
<dbReference type="RefSeq" id="WP_307191299.1">
    <property type="nucleotide sequence ID" value="NZ_JAUSUN010000004.1"/>
</dbReference>
<accession>A0ABU0FSA6</accession>
<protein>
    <recommendedName>
        <fullName evidence="3">Sigma-70 family RNA polymerase sigma factor</fullName>
    </recommendedName>
</protein>
<evidence type="ECO:0000313" key="2">
    <source>
        <dbReference type="Proteomes" id="UP001242313"/>
    </source>
</evidence>
<evidence type="ECO:0000313" key="1">
    <source>
        <dbReference type="EMBL" id="MDQ0412710.1"/>
    </source>
</evidence>
<evidence type="ECO:0008006" key="3">
    <source>
        <dbReference type="Google" id="ProtNLM"/>
    </source>
</evidence>
<name>A0ABU0FSA6_9BACI</name>
<dbReference type="SUPFAM" id="SSF88659">
    <property type="entry name" value="Sigma3 and sigma4 domains of RNA polymerase sigma factors"/>
    <property type="match status" value="1"/>
</dbReference>
<dbReference type="InterPro" id="IPR013324">
    <property type="entry name" value="RNA_pol_sigma_r3/r4-like"/>
</dbReference>
<gene>
    <name evidence="1" type="ORF">J2S25_000890</name>
</gene>